<dbReference type="HOGENOM" id="CLU_843967_0_0_4"/>
<dbReference type="KEGG" id="buo:BRPE64_ECDS01860"/>
<proteinExistence type="predicted"/>
<keyword evidence="2" id="KW-0614">Plasmid</keyword>
<sequence>MVGRVIRKLGSFVYDYPKVSEDAERAGRFGRLKIALVTDYFTADCLSAECRVRAMTPANYREVIHQWRPDLVLVESAFHGVDGSWRYELAKQSKLLRLTRPTAIFKLVQCAKQAGIPTVFWNKDDGPFFDAFIDVAKAFDYVFTTDEACLDRYRQQLPKHVPVDTLIMPFQPAFHSFTGFHFSRNEVCFTGSYYRRILNERRCFLDMIFESCERNDFPVNVFDRNHDRLSHRFEFRFPKTGQMRLHGKVAHRETANVYKSHLVSINVNSVTSSETMFSRRLLEILACGGIAVTNPSRAVDRHFRDYCHVVTGDEETRDLFARLRHGPSQEDLDRAEAGARYVREHHTWAHRLEQICAVVKL</sequence>
<keyword evidence="3" id="KW-1185">Reference proteome</keyword>
<geneLocation type="plasmid" evidence="2 3">
    <name>p2</name>
</geneLocation>
<reference evidence="2 3" key="1">
    <citation type="journal article" date="2013" name="Genome Announc.">
        <title>Complete Genome Sequence of Burkholderia sp. Strain RPE64, Bacterial Symbiont of the Bean Bug Riptortus pedestris.</title>
        <authorList>
            <person name="Shibata T.F."/>
            <person name="Maeda T."/>
            <person name="Nikoh N."/>
            <person name="Yamaguchi K."/>
            <person name="Oshima K."/>
            <person name="Hattori M."/>
            <person name="Nishiyama T."/>
            <person name="Hasebe M."/>
            <person name="Fukatsu T."/>
            <person name="Kikuchi Y."/>
            <person name="Shigenobu S."/>
        </authorList>
    </citation>
    <scope>NUCLEOTIDE SEQUENCE [LARGE SCALE GENOMIC DNA]</scope>
    <source>
        <plasmid evidence="2 3">p2</plasmid>
    </source>
</reference>
<dbReference type="InterPro" id="IPR055259">
    <property type="entry name" value="YkvP/CgeB_Glyco_trans-like"/>
</dbReference>
<evidence type="ECO:0000313" key="3">
    <source>
        <dbReference type="Proteomes" id="UP000013966"/>
    </source>
</evidence>
<dbReference type="AlphaFoldDB" id="A0A060PJF7"/>
<name>A0A060PJF7_9BURK</name>
<dbReference type="Proteomes" id="UP000013966">
    <property type="component" value="Plasmid p2"/>
</dbReference>
<dbReference type="Pfam" id="PF13524">
    <property type="entry name" value="Glyco_trans_1_2"/>
    <property type="match status" value="1"/>
</dbReference>
<protein>
    <submittedName>
        <fullName evidence="2">Possible spore protein</fullName>
    </submittedName>
</protein>
<organism evidence="2 3">
    <name type="scientific">Caballeronia insecticola</name>
    <dbReference type="NCBI Taxonomy" id="758793"/>
    <lineage>
        <taxon>Bacteria</taxon>
        <taxon>Pseudomonadati</taxon>
        <taxon>Pseudomonadota</taxon>
        <taxon>Betaproteobacteria</taxon>
        <taxon>Burkholderiales</taxon>
        <taxon>Burkholderiaceae</taxon>
        <taxon>Caballeronia</taxon>
    </lineage>
</organism>
<accession>A0A060PJF7</accession>
<gene>
    <name evidence="2" type="ORF">BRPE64_ECDS01860</name>
</gene>
<evidence type="ECO:0000259" key="1">
    <source>
        <dbReference type="Pfam" id="PF13524"/>
    </source>
</evidence>
<feature type="domain" description="Spore protein YkvP/CgeB glycosyl transferase-like" evidence="1">
    <location>
        <begin position="236"/>
        <end position="357"/>
    </location>
</feature>
<dbReference type="OrthoDB" id="8756565at2"/>
<evidence type="ECO:0000313" key="2">
    <source>
        <dbReference type="EMBL" id="BAO94068.1"/>
    </source>
</evidence>
<reference evidence="2 3" key="2">
    <citation type="journal article" date="2018" name="Int. J. Syst. Evol. Microbiol.">
        <title>Burkholderia insecticola sp. nov., a gut symbiotic bacterium of the bean bug Riptortus pedestris.</title>
        <authorList>
            <person name="Takeshita K."/>
            <person name="Tamaki H."/>
            <person name="Ohbayashi T."/>
            <person name="Meng X.-Y."/>
            <person name="Sone T."/>
            <person name="Mitani Y."/>
            <person name="Peeters C."/>
            <person name="Kikuchi Y."/>
            <person name="Vandamme P."/>
        </authorList>
    </citation>
    <scope>NUCLEOTIDE SEQUENCE [LARGE SCALE GENOMIC DNA]</scope>
    <source>
        <strain evidence="2">RPE64</strain>
        <plasmid evidence="2 3">p2</plasmid>
    </source>
</reference>
<dbReference type="EMBL" id="AP013062">
    <property type="protein sequence ID" value="BAO94068.1"/>
    <property type="molecule type" value="Genomic_DNA"/>
</dbReference>